<reference evidence="1" key="1">
    <citation type="submission" date="2023-04" db="EMBL/GenBank/DDBJ databases">
        <title>Ambrosiozyma monospora NBRC 10751.</title>
        <authorList>
            <person name="Ichikawa N."/>
            <person name="Sato H."/>
            <person name="Tonouchi N."/>
        </authorList>
    </citation>
    <scope>NUCLEOTIDE SEQUENCE</scope>
    <source>
        <strain evidence="1">NBRC 10751</strain>
    </source>
</reference>
<dbReference type="EMBL" id="BSXS01011272">
    <property type="protein sequence ID" value="GMF00114.1"/>
    <property type="molecule type" value="Genomic_DNA"/>
</dbReference>
<dbReference type="Proteomes" id="UP001165064">
    <property type="component" value="Unassembled WGS sequence"/>
</dbReference>
<keyword evidence="2" id="KW-1185">Reference proteome</keyword>
<gene>
    <name evidence="1" type="ORF">Amon02_001092100</name>
</gene>
<organism evidence="1 2">
    <name type="scientific">Ambrosiozyma monospora</name>
    <name type="common">Yeast</name>
    <name type="synonym">Endomycopsis monosporus</name>
    <dbReference type="NCBI Taxonomy" id="43982"/>
    <lineage>
        <taxon>Eukaryota</taxon>
        <taxon>Fungi</taxon>
        <taxon>Dikarya</taxon>
        <taxon>Ascomycota</taxon>
        <taxon>Saccharomycotina</taxon>
        <taxon>Pichiomycetes</taxon>
        <taxon>Pichiales</taxon>
        <taxon>Pichiaceae</taxon>
        <taxon>Ambrosiozyma</taxon>
    </lineage>
</organism>
<comment type="caution">
    <text evidence="1">The sequence shown here is derived from an EMBL/GenBank/DDBJ whole genome shotgun (WGS) entry which is preliminary data.</text>
</comment>
<sequence length="220" mass="24638">MAPSHKRKRTSNARSPYQNAQAQHQQQQQKNAGQPQFQSYYVNHQKSSKPFSHPLFNLPIPNPTPQEAQFLNDEVDLYLVRANILRKFELGVELLDNVVLKNASINEILSPLSFPNCVIDGALFNYEKFVEACVAKAKITGGGSASAKTGDGKNDGDDAVDGDKFLLDKVRLNGVDDYFFGNLKVMRTMEKVLSEKLSAIESEKPVKDYEVNEVVNDQFK</sequence>
<protein>
    <submittedName>
        <fullName evidence="1">Unnamed protein product</fullName>
    </submittedName>
</protein>
<evidence type="ECO:0000313" key="1">
    <source>
        <dbReference type="EMBL" id="GMF00114.1"/>
    </source>
</evidence>
<accession>A0ACB5U1U2</accession>
<name>A0ACB5U1U2_AMBMO</name>
<evidence type="ECO:0000313" key="2">
    <source>
        <dbReference type="Proteomes" id="UP001165064"/>
    </source>
</evidence>
<proteinExistence type="predicted"/>